<accession>A0ACC0IG66</accession>
<reference evidence="1 2" key="1">
    <citation type="journal article" date="2022" name="Plant J.">
        <title>Chromosome-level genome of Camellia lanceoleosa provides a valuable resource for understanding genome evolution and self-incompatibility.</title>
        <authorList>
            <person name="Gong W."/>
            <person name="Xiao S."/>
            <person name="Wang L."/>
            <person name="Liao Z."/>
            <person name="Chang Y."/>
            <person name="Mo W."/>
            <person name="Hu G."/>
            <person name="Li W."/>
            <person name="Zhao G."/>
            <person name="Zhu H."/>
            <person name="Hu X."/>
            <person name="Ji K."/>
            <person name="Xiang X."/>
            <person name="Song Q."/>
            <person name="Yuan D."/>
            <person name="Jin S."/>
            <person name="Zhang L."/>
        </authorList>
    </citation>
    <scope>NUCLEOTIDE SEQUENCE [LARGE SCALE GENOMIC DNA]</scope>
    <source>
        <strain evidence="1">SQ_2022a</strain>
    </source>
</reference>
<evidence type="ECO:0000313" key="1">
    <source>
        <dbReference type="EMBL" id="KAI8024425.1"/>
    </source>
</evidence>
<evidence type="ECO:0000313" key="2">
    <source>
        <dbReference type="Proteomes" id="UP001060215"/>
    </source>
</evidence>
<comment type="caution">
    <text evidence="1">The sequence shown here is derived from an EMBL/GenBank/DDBJ whole genome shotgun (WGS) entry which is preliminary data.</text>
</comment>
<sequence length="126" mass="14463">MGEKKKSKSGKMGLEKRAVGIVHEFLSLTVEKMVEAERISHFRRWFGIDLNIRDLFLVHPGMFYLSTKGKRVFLREAYERGCLIEPNPVYNARRKLLDLVLMGRCGLFTNNSKLSEAGRSPEEGCQ</sequence>
<protein>
    <submittedName>
        <fullName evidence="1">Protein ROOT PRIMORDIUM DEFECTIVE 1</fullName>
    </submittedName>
</protein>
<organism evidence="1 2">
    <name type="scientific">Camellia lanceoleosa</name>
    <dbReference type="NCBI Taxonomy" id="1840588"/>
    <lineage>
        <taxon>Eukaryota</taxon>
        <taxon>Viridiplantae</taxon>
        <taxon>Streptophyta</taxon>
        <taxon>Embryophyta</taxon>
        <taxon>Tracheophyta</taxon>
        <taxon>Spermatophyta</taxon>
        <taxon>Magnoliopsida</taxon>
        <taxon>eudicotyledons</taxon>
        <taxon>Gunneridae</taxon>
        <taxon>Pentapetalae</taxon>
        <taxon>asterids</taxon>
        <taxon>Ericales</taxon>
        <taxon>Theaceae</taxon>
        <taxon>Camellia</taxon>
    </lineage>
</organism>
<dbReference type="Proteomes" id="UP001060215">
    <property type="component" value="Chromosome 6"/>
</dbReference>
<name>A0ACC0IG66_9ERIC</name>
<dbReference type="EMBL" id="CM045763">
    <property type="protein sequence ID" value="KAI8024425.1"/>
    <property type="molecule type" value="Genomic_DNA"/>
</dbReference>
<proteinExistence type="predicted"/>
<gene>
    <name evidence="1" type="ORF">LOK49_LG03G03050</name>
</gene>
<keyword evidence="2" id="KW-1185">Reference proteome</keyword>